<reference evidence="2 3" key="1">
    <citation type="submission" date="2015-02" db="EMBL/GenBank/DDBJ databases">
        <title>Whole genome shotgun sequencing of cultured foodborne pathogen.</title>
        <authorList>
            <person name="Timme R."/>
            <person name="Allard M.W."/>
            <person name="Strain E."/>
            <person name="Evans P.S."/>
            <person name="Brown E."/>
        </authorList>
    </citation>
    <scope>NUCLEOTIDE SEQUENCE [LARGE SCALE GENOMIC DNA]</scope>
    <source>
        <strain evidence="2 3">GCSL-TSO-24</strain>
    </source>
</reference>
<evidence type="ECO:0000313" key="2">
    <source>
        <dbReference type="EMBL" id="KJF78955.1"/>
    </source>
</evidence>
<dbReference type="NCBIfam" id="NF002805">
    <property type="entry name" value="PRK02947.1"/>
    <property type="match status" value="1"/>
</dbReference>
<dbReference type="GO" id="GO:1901135">
    <property type="term" value="P:carbohydrate derivative metabolic process"/>
    <property type="evidence" value="ECO:0007669"/>
    <property type="project" value="InterPro"/>
</dbReference>
<dbReference type="AlphaFoldDB" id="A0A0D8LAE5"/>
<dbReference type="InterPro" id="IPR001347">
    <property type="entry name" value="SIS_dom"/>
</dbReference>
<proteinExistence type="predicted"/>
<dbReference type="PATRIC" id="fig|582.24.peg.735"/>
<dbReference type="SUPFAM" id="SSF53697">
    <property type="entry name" value="SIS domain"/>
    <property type="match status" value="1"/>
</dbReference>
<feature type="domain" description="SIS" evidence="1">
    <location>
        <begin position="41"/>
        <end position="195"/>
    </location>
</feature>
<organism evidence="2 3">
    <name type="scientific">Morganella morganii</name>
    <name type="common">Proteus morganii</name>
    <dbReference type="NCBI Taxonomy" id="582"/>
    <lineage>
        <taxon>Bacteria</taxon>
        <taxon>Pseudomonadati</taxon>
        <taxon>Pseudomonadota</taxon>
        <taxon>Gammaproteobacteria</taxon>
        <taxon>Enterobacterales</taxon>
        <taxon>Morganellaceae</taxon>
        <taxon>Morganella</taxon>
    </lineage>
</organism>
<dbReference type="Proteomes" id="UP000032582">
    <property type="component" value="Unassembled WGS sequence"/>
</dbReference>
<dbReference type="GO" id="GO:0097367">
    <property type="term" value="F:carbohydrate derivative binding"/>
    <property type="evidence" value="ECO:0007669"/>
    <property type="project" value="InterPro"/>
</dbReference>
<dbReference type="Gene3D" id="3.40.50.10490">
    <property type="entry name" value="Glucose-6-phosphate isomerase like protein, domain 1"/>
    <property type="match status" value="1"/>
</dbReference>
<sequence length="258" mass="27617">MMNTTTDPLALSAEYLGKITTHLHTVLDSNRETLPRAAALLAEQIARDNLIHVAASGGHSNLGPQEVFFRAGGLMHINPILDEGTLLTNGALRSMAIERLPGFGRIVMNNNPVQAGEVMVLINAYGINASVIDIALEAKKRGMTVIAVTSVAHAGETPADHPARHPGGQNLCDIADLVLDSHVQVGDAVMQITGITQQVAAMSTFANAFLLNALIAETVSLLAQQGIEPPIWKSGNATGGDDWNQQFIDRFRHRIRLL</sequence>
<dbReference type="GO" id="GO:0016853">
    <property type="term" value="F:isomerase activity"/>
    <property type="evidence" value="ECO:0007669"/>
    <property type="project" value="UniProtKB-KW"/>
</dbReference>
<name>A0A0D8LAE5_MORMO</name>
<evidence type="ECO:0000313" key="3">
    <source>
        <dbReference type="Proteomes" id="UP000032582"/>
    </source>
</evidence>
<dbReference type="Pfam" id="PF13580">
    <property type="entry name" value="SIS_2"/>
    <property type="match status" value="1"/>
</dbReference>
<accession>A0A0D8LAE5</accession>
<keyword evidence="2" id="KW-0413">Isomerase</keyword>
<dbReference type="EMBL" id="JZSH01000013">
    <property type="protein sequence ID" value="KJF78955.1"/>
    <property type="molecule type" value="Genomic_DNA"/>
</dbReference>
<protein>
    <submittedName>
        <fullName evidence="2">Sugar isomerase</fullName>
    </submittedName>
</protein>
<dbReference type="InterPro" id="IPR046348">
    <property type="entry name" value="SIS_dom_sf"/>
</dbReference>
<gene>
    <name evidence="2" type="ORF">UA45_02485</name>
</gene>
<evidence type="ECO:0000259" key="1">
    <source>
        <dbReference type="PROSITE" id="PS51464"/>
    </source>
</evidence>
<dbReference type="PROSITE" id="PS51464">
    <property type="entry name" value="SIS"/>
    <property type="match status" value="1"/>
</dbReference>
<comment type="caution">
    <text evidence="2">The sequence shown here is derived from an EMBL/GenBank/DDBJ whole genome shotgun (WGS) entry which is preliminary data.</text>
</comment>